<evidence type="ECO:0000256" key="14">
    <source>
        <dbReference type="ARBA" id="ARBA00047783"/>
    </source>
</evidence>
<keyword evidence="9 15" id="KW-0808">Transferase</keyword>
<name>A0A6P1GAU5_9RICK</name>
<dbReference type="NCBIfam" id="TIGR00088">
    <property type="entry name" value="trmD"/>
    <property type="match status" value="1"/>
</dbReference>
<feature type="domain" description="tRNA methyltransferase TRMD/TRM10-type" evidence="18">
    <location>
        <begin position="1"/>
        <end position="221"/>
    </location>
</feature>
<keyword evidence="20" id="KW-1185">Reference proteome</keyword>
<evidence type="ECO:0000256" key="17">
    <source>
        <dbReference type="RuleBase" id="RU003464"/>
    </source>
</evidence>
<accession>A0A6P1GAU5</accession>
<sequence>MRFVVLTMFPEVFPGPLGLSVVGRGLASGCWSLEVVPIRRFAVNSRVDDTPYGGGPGMVMRADVLGEAFEYASSAYNVERRIFLSPRGTRFVQNSTASLVEAGSVLLICGRFEGVDQRFLNYYNVEELSVGDYVLSGGEIAAMAVIDSCVRCIPGVLGNLESLKCESFVGPSLEYDHYTRPNSWKGLSVPEVLMSGNHRKINEWRINSAAAATGRNRPDLVVEES</sequence>
<evidence type="ECO:0000256" key="2">
    <source>
        <dbReference type="ARBA" id="ARBA00004496"/>
    </source>
</evidence>
<feature type="binding site" evidence="15 16">
    <location>
        <position position="110"/>
    </location>
    <ligand>
        <name>S-adenosyl-L-methionine</name>
        <dbReference type="ChEBI" id="CHEBI:59789"/>
    </ligand>
</feature>
<dbReference type="PANTHER" id="PTHR46417">
    <property type="entry name" value="TRNA (GUANINE-N(1)-)-METHYLTRANSFERASE"/>
    <property type="match status" value="1"/>
</dbReference>
<dbReference type="InterPro" id="IPR029028">
    <property type="entry name" value="Alpha/beta_knot_MTases"/>
</dbReference>
<evidence type="ECO:0000256" key="8">
    <source>
        <dbReference type="ARBA" id="ARBA00022603"/>
    </source>
</evidence>
<organism evidence="19 20">
    <name type="scientific">Neorickettsia findlayensis</name>
    <dbReference type="NCBI Taxonomy" id="2686014"/>
    <lineage>
        <taxon>Bacteria</taxon>
        <taxon>Pseudomonadati</taxon>
        <taxon>Pseudomonadota</taxon>
        <taxon>Alphaproteobacteria</taxon>
        <taxon>Rickettsiales</taxon>
        <taxon>Anaplasmataceae</taxon>
        <taxon>Neorickettsia</taxon>
    </lineage>
</organism>
<evidence type="ECO:0000256" key="9">
    <source>
        <dbReference type="ARBA" id="ARBA00022679"/>
    </source>
</evidence>
<keyword evidence="7 15" id="KW-0963">Cytoplasm</keyword>
<dbReference type="InterPro" id="IPR029026">
    <property type="entry name" value="tRNA_m1G_MTases_N"/>
</dbReference>
<reference evidence="19 20" key="2">
    <citation type="journal article" date="2020" name="MBio">
        <title>Isolation and Molecular Analysis of a Novel Neorickettsia Species That Causes Potomac Horse Fever.</title>
        <authorList>
            <person name="Teymournejad O."/>
            <person name="Lin M."/>
            <person name="Bekebrede H."/>
            <person name="Kamr A."/>
            <person name="Toribio R.E."/>
            <person name="Arroyo L.G."/>
            <person name="Baird J.D."/>
            <person name="Rikihisa Y."/>
        </authorList>
    </citation>
    <scope>NUCLEOTIDE SEQUENCE [LARGE SCALE GENOMIC DNA]</scope>
    <source>
        <strain evidence="19 20">Fin17</strain>
    </source>
</reference>
<evidence type="ECO:0000313" key="19">
    <source>
        <dbReference type="EMBL" id="QHD65485.1"/>
    </source>
</evidence>
<dbReference type="GO" id="GO:0052906">
    <property type="term" value="F:tRNA (guanine(37)-N1)-methyltransferase activity"/>
    <property type="evidence" value="ECO:0007669"/>
    <property type="project" value="UniProtKB-UniRule"/>
</dbReference>
<keyword evidence="10 15" id="KW-0949">S-adenosyl-L-methionine</keyword>
<comment type="similarity">
    <text evidence="3 15 17">Belongs to the RNA methyltransferase TrmD family.</text>
</comment>
<dbReference type="PANTHER" id="PTHR46417:SF1">
    <property type="entry name" value="TRNA (GUANINE-N(1)-)-METHYLTRANSFERASE"/>
    <property type="match status" value="1"/>
</dbReference>
<evidence type="ECO:0000256" key="15">
    <source>
        <dbReference type="HAMAP-Rule" id="MF_00605"/>
    </source>
</evidence>
<reference evidence="19 20" key="1">
    <citation type="journal article" date="2020" name="MBio">
        <title>Erratum for Teymournejad et al., 'Isolation and Molecular Analysis of a Novel Neorickettsia Species That Causes Potomac Horse Fever'.</title>
        <authorList>
            <person name="Teymournejad O."/>
            <person name="Lin M."/>
            <person name="Bekebrede H."/>
            <person name="Kamr A."/>
            <person name="Toribio R.E."/>
            <person name="Arroyo L.G."/>
            <person name="Baird J.D."/>
            <person name="Rikihisa Y."/>
        </authorList>
    </citation>
    <scope>NUCLEOTIDE SEQUENCE [LARGE SCALE GENOMIC DNA]</scope>
    <source>
        <strain evidence="19 20">Fin17</strain>
    </source>
</reference>
<evidence type="ECO:0000256" key="3">
    <source>
        <dbReference type="ARBA" id="ARBA00007630"/>
    </source>
</evidence>
<dbReference type="GO" id="GO:0002939">
    <property type="term" value="P:tRNA N1-guanine methylation"/>
    <property type="evidence" value="ECO:0007669"/>
    <property type="project" value="TreeGrafter"/>
</dbReference>
<keyword evidence="11 15" id="KW-0819">tRNA processing</keyword>
<comment type="function">
    <text evidence="1 15 17">Specifically methylates guanosine-37 in various tRNAs.</text>
</comment>
<dbReference type="HAMAP" id="MF_00605">
    <property type="entry name" value="TrmD"/>
    <property type="match status" value="1"/>
</dbReference>
<evidence type="ECO:0000256" key="5">
    <source>
        <dbReference type="ARBA" id="ARBA00012807"/>
    </source>
</evidence>
<evidence type="ECO:0000256" key="12">
    <source>
        <dbReference type="ARBA" id="ARBA00029736"/>
    </source>
</evidence>
<evidence type="ECO:0000256" key="1">
    <source>
        <dbReference type="ARBA" id="ARBA00002634"/>
    </source>
</evidence>
<dbReference type="Proteomes" id="UP000464912">
    <property type="component" value="Chromosome"/>
</dbReference>
<feature type="binding site" evidence="15 16">
    <location>
        <begin position="130"/>
        <end position="135"/>
    </location>
    <ligand>
        <name>S-adenosyl-L-methionine</name>
        <dbReference type="ChEBI" id="CHEBI:59789"/>
    </ligand>
</feature>
<dbReference type="KEGG" id="nef:GP480_03650"/>
<dbReference type="EMBL" id="CP047224">
    <property type="protein sequence ID" value="QHD65485.1"/>
    <property type="molecule type" value="Genomic_DNA"/>
</dbReference>
<dbReference type="SUPFAM" id="SSF75217">
    <property type="entry name" value="alpha/beta knot"/>
    <property type="match status" value="1"/>
</dbReference>
<dbReference type="Gene3D" id="1.10.1270.20">
    <property type="entry name" value="tRNA(m1g37)methyltransferase, domain 2"/>
    <property type="match status" value="1"/>
</dbReference>
<keyword evidence="8 15" id="KW-0489">Methyltransferase</keyword>
<comment type="catalytic activity">
    <reaction evidence="14 15 17">
        <text>guanosine(37) in tRNA + S-adenosyl-L-methionine = N(1)-methylguanosine(37) in tRNA + S-adenosyl-L-homocysteine + H(+)</text>
        <dbReference type="Rhea" id="RHEA:36899"/>
        <dbReference type="Rhea" id="RHEA-COMP:10145"/>
        <dbReference type="Rhea" id="RHEA-COMP:10147"/>
        <dbReference type="ChEBI" id="CHEBI:15378"/>
        <dbReference type="ChEBI" id="CHEBI:57856"/>
        <dbReference type="ChEBI" id="CHEBI:59789"/>
        <dbReference type="ChEBI" id="CHEBI:73542"/>
        <dbReference type="ChEBI" id="CHEBI:74269"/>
        <dbReference type="EC" id="2.1.1.228"/>
    </reaction>
</comment>
<dbReference type="NCBIfam" id="NF000648">
    <property type="entry name" value="PRK00026.1"/>
    <property type="match status" value="1"/>
</dbReference>
<dbReference type="InterPro" id="IPR002649">
    <property type="entry name" value="tRNA_m1G_MeTrfase_TrmD"/>
</dbReference>
<evidence type="ECO:0000256" key="13">
    <source>
        <dbReference type="ARBA" id="ARBA00033392"/>
    </source>
</evidence>
<dbReference type="RefSeq" id="WP_160095926.1">
    <property type="nucleotide sequence ID" value="NZ_CP047224.1"/>
</dbReference>
<evidence type="ECO:0000256" key="16">
    <source>
        <dbReference type="PIRSR" id="PIRSR000386-1"/>
    </source>
</evidence>
<protein>
    <recommendedName>
        <fullName evidence="6 15">tRNA (guanine-N(1)-)-methyltransferase</fullName>
        <ecNumber evidence="5 15">2.1.1.228</ecNumber>
    </recommendedName>
    <alternativeName>
        <fullName evidence="12 15">M1G-methyltransferase</fullName>
    </alternativeName>
    <alternativeName>
        <fullName evidence="13 15">tRNA [GM37] methyltransferase</fullName>
    </alternativeName>
</protein>
<dbReference type="AlphaFoldDB" id="A0A6P1GAU5"/>
<dbReference type="Gene3D" id="3.40.1280.10">
    <property type="match status" value="1"/>
</dbReference>
<evidence type="ECO:0000256" key="7">
    <source>
        <dbReference type="ARBA" id="ARBA00022490"/>
    </source>
</evidence>
<evidence type="ECO:0000256" key="11">
    <source>
        <dbReference type="ARBA" id="ARBA00022694"/>
    </source>
</evidence>
<dbReference type="Pfam" id="PF01746">
    <property type="entry name" value="tRNA_m1G_MT"/>
    <property type="match status" value="1"/>
</dbReference>
<dbReference type="CDD" id="cd18080">
    <property type="entry name" value="TrmD-like"/>
    <property type="match status" value="1"/>
</dbReference>
<evidence type="ECO:0000256" key="10">
    <source>
        <dbReference type="ARBA" id="ARBA00022691"/>
    </source>
</evidence>
<dbReference type="EC" id="2.1.1.228" evidence="5 15"/>
<evidence type="ECO:0000256" key="4">
    <source>
        <dbReference type="ARBA" id="ARBA00011738"/>
    </source>
</evidence>
<proteinExistence type="inferred from homology"/>
<dbReference type="InterPro" id="IPR016009">
    <property type="entry name" value="tRNA_MeTrfase_TRMD/TRM10"/>
</dbReference>
<evidence type="ECO:0000256" key="6">
    <source>
        <dbReference type="ARBA" id="ARBA00014679"/>
    </source>
</evidence>
<comment type="subcellular location">
    <subcellularLocation>
        <location evidence="2 15 17">Cytoplasm</location>
    </subcellularLocation>
</comment>
<dbReference type="InterPro" id="IPR023148">
    <property type="entry name" value="tRNA_m1G_MeTrfase_C_sf"/>
</dbReference>
<dbReference type="PIRSF" id="PIRSF000386">
    <property type="entry name" value="tRNA_mtase"/>
    <property type="match status" value="1"/>
</dbReference>
<gene>
    <name evidence="15 19" type="primary">trmD</name>
    <name evidence="19" type="ORF">GP480_03650</name>
</gene>
<evidence type="ECO:0000313" key="20">
    <source>
        <dbReference type="Proteomes" id="UP000464912"/>
    </source>
</evidence>
<comment type="subunit">
    <text evidence="4 15 17">Homodimer.</text>
</comment>
<evidence type="ECO:0000259" key="18">
    <source>
        <dbReference type="Pfam" id="PF01746"/>
    </source>
</evidence>
<dbReference type="GO" id="GO:0005829">
    <property type="term" value="C:cytosol"/>
    <property type="evidence" value="ECO:0007669"/>
    <property type="project" value="TreeGrafter"/>
</dbReference>